<dbReference type="InterPro" id="IPR029058">
    <property type="entry name" value="AB_hydrolase_fold"/>
</dbReference>
<evidence type="ECO:0000256" key="2">
    <source>
        <dbReference type="ARBA" id="ARBA00022670"/>
    </source>
</evidence>
<dbReference type="AlphaFoldDB" id="A0A8J9V415"/>
<dbReference type="GO" id="GO:0070008">
    <property type="term" value="F:serine-type exopeptidase activity"/>
    <property type="evidence" value="ECO:0007669"/>
    <property type="project" value="InterPro"/>
</dbReference>
<dbReference type="Proteomes" id="UP000838878">
    <property type="component" value="Chromosome 10"/>
</dbReference>
<reference evidence="6" key="1">
    <citation type="submission" date="2021-12" db="EMBL/GenBank/DDBJ databases">
        <authorList>
            <person name="Martin H S."/>
        </authorList>
    </citation>
    <scope>NUCLEOTIDE SEQUENCE</scope>
</reference>
<feature type="non-terminal residue" evidence="6">
    <location>
        <position position="457"/>
    </location>
</feature>
<organism evidence="6 7">
    <name type="scientific">Brenthis ino</name>
    <name type="common">lesser marbled fritillary</name>
    <dbReference type="NCBI Taxonomy" id="405034"/>
    <lineage>
        <taxon>Eukaryota</taxon>
        <taxon>Metazoa</taxon>
        <taxon>Ecdysozoa</taxon>
        <taxon>Arthropoda</taxon>
        <taxon>Hexapoda</taxon>
        <taxon>Insecta</taxon>
        <taxon>Pterygota</taxon>
        <taxon>Neoptera</taxon>
        <taxon>Endopterygota</taxon>
        <taxon>Lepidoptera</taxon>
        <taxon>Glossata</taxon>
        <taxon>Ditrysia</taxon>
        <taxon>Papilionoidea</taxon>
        <taxon>Nymphalidae</taxon>
        <taxon>Heliconiinae</taxon>
        <taxon>Argynnini</taxon>
        <taxon>Brenthis</taxon>
    </lineage>
</organism>
<gene>
    <name evidence="6" type="ORF">BINO364_LOCUS2031</name>
</gene>
<keyword evidence="3" id="KW-0732">Signal</keyword>
<keyword evidence="7" id="KW-1185">Reference proteome</keyword>
<dbReference type="GO" id="GO:0006508">
    <property type="term" value="P:proteolysis"/>
    <property type="evidence" value="ECO:0007669"/>
    <property type="project" value="UniProtKB-KW"/>
</dbReference>
<evidence type="ECO:0000256" key="4">
    <source>
        <dbReference type="ARBA" id="ARBA00022801"/>
    </source>
</evidence>
<dbReference type="EMBL" id="OV170230">
    <property type="protein sequence ID" value="CAH0715043.1"/>
    <property type="molecule type" value="Genomic_DNA"/>
</dbReference>
<dbReference type="InterPro" id="IPR042269">
    <property type="entry name" value="Ser_carbopepase_S28_SKS"/>
</dbReference>
<evidence type="ECO:0000256" key="3">
    <source>
        <dbReference type="ARBA" id="ARBA00022729"/>
    </source>
</evidence>
<accession>A0A8J9V415</accession>
<protein>
    <submittedName>
        <fullName evidence="6">Uncharacterized protein</fullName>
    </submittedName>
</protein>
<dbReference type="Gene3D" id="3.40.50.1820">
    <property type="entry name" value="alpha/beta hydrolase"/>
    <property type="match status" value="1"/>
</dbReference>
<name>A0A8J9V415_9NEOP</name>
<evidence type="ECO:0000313" key="6">
    <source>
        <dbReference type="EMBL" id="CAH0715043.1"/>
    </source>
</evidence>
<dbReference type="GO" id="GO:0008239">
    <property type="term" value="F:dipeptidyl-peptidase activity"/>
    <property type="evidence" value="ECO:0007669"/>
    <property type="project" value="TreeGrafter"/>
</dbReference>
<evidence type="ECO:0000313" key="7">
    <source>
        <dbReference type="Proteomes" id="UP000838878"/>
    </source>
</evidence>
<dbReference type="Pfam" id="PF05577">
    <property type="entry name" value="Peptidase_S28"/>
    <property type="match status" value="1"/>
</dbReference>
<dbReference type="OrthoDB" id="1735038at2759"/>
<comment type="similarity">
    <text evidence="1">Belongs to the peptidase S28 family.</text>
</comment>
<dbReference type="PANTHER" id="PTHR11010:SF5">
    <property type="entry name" value="RE36938P-RELATED"/>
    <property type="match status" value="1"/>
</dbReference>
<proteinExistence type="inferred from homology"/>
<evidence type="ECO:0000256" key="5">
    <source>
        <dbReference type="ARBA" id="ARBA00023180"/>
    </source>
</evidence>
<sequence>MTLVSHENSTLNHTYARWIDQELDHFSSKENRKWKMRYLQRIDLWRPGGPIYLFVGGESSVSPIWASAGMTYELAKETNGAIYISEHRYYGKSKPFNNTNVENFKFLTARQALADLEHLLKYIKQQPQFKYSKIVVIGGSYAGNLAVWMRLFYPDVVDAVISSSAPVLAKKNFHEYLEKVNTVYELFGTQDCLDTIKQIFRRYDMLLQSAEGIKQLKSEENICENCNLTIPENQQTFFSNKVNEYMTNAQYGNPDKIKNHCKRLNDSLRIRSDDDGESKKCHNYDFQEMINDEELQKEENEWIITWYYQICTEFGYFTTTNSNKQPFTSNIPLSYYVKICTALFGPEFDEKRIDDGIEAVNQLYGGLKPNVTKVVFTNGDIDPWSTLSILEDLSYKAPAVIIPSVSHCRDIVSNKKNDSEELREARKYIKYLVKDWIGAKDNYKLKLIDHHVIVSKG</sequence>
<keyword evidence="2" id="KW-0645">Protease</keyword>
<dbReference type="InterPro" id="IPR008758">
    <property type="entry name" value="Peptidase_S28"/>
</dbReference>
<dbReference type="PANTHER" id="PTHR11010">
    <property type="entry name" value="PROTEASE S28 PRO-X CARBOXYPEPTIDASE-RELATED"/>
    <property type="match status" value="1"/>
</dbReference>
<evidence type="ECO:0000256" key="1">
    <source>
        <dbReference type="ARBA" id="ARBA00011079"/>
    </source>
</evidence>
<keyword evidence="5" id="KW-0325">Glycoprotein</keyword>
<keyword evidence="4" id="KW-0378">Hydrolase</keyword>
<dbReference type="Gene3D" id="1.20.120.980">
    <property type="entry name" value="Serine carboxypeptidase S28, SKS domain"/>
    <property type="match status" value="1"/>
</dbReference>
<dbReference type="SUPFAM" id="SSF53474">
    <property type="entry name" value="alpha/beta-Hydrolases"/>
    <property type="match status" value="1"/>
</dbReference>